<keyword evidence="1" id="KW-0472">Membrane</keyword>
<proteinExistence type="predicted"/>
<organism evidence="2 3">
    <name type="scientific">Parelaphostrongylus tenuis</name>
    <name type="common">Meningeal worm</name>
    <dbReference type="NCBI Taxonomy" id="148309"/>
    <lineage>
        <taxon>Eukaryota</taxon>
        <taxon>Metazoa</taxon>
        <taxon>Ecdysozoa</taxon>
        <taxon>Nematoda</taxon>
        <taxon>Chromadorea</taxon>
        <taxon>Rhabditida</taxon>
        <taxon>Rhabditina</taxon>
        <taxon>Rhabditomorpha</taxon>
        <taxon>Strongyloidea</taxon>
        <taxon>Metastrongylidae</taxon>
        <taxon>Parelaphostrongylus</taxon>
    </lineage>
</organism>
<keyword evidence="1" id="KW-0812">Transmembrane</keyword>
<dbReference type="AlphaFoldDB" id="A0AAD5MW24"/>
<sequence length="178" mass="21099">MQERTSQMKLSSLHKLFSDATRVVNWFENTRLPFVTASRFFHSWAKEPASVECWKNFGMNHSTLVDWDYYFLFLGAIRVFWPPENFDQYREQKEYCRTCDSFSDSNCIGFISFTLHCHRACNRINRLSVAEPRLSCCTSKLHKKQKERIFPVMYLLSCYGIDLILVGIPAEDIELWLR</sequence>
<dbReference type="EMBL" id="JAHQIW010005313">
    <property type="protein sequence ID" value="KAJ1365595.1"/>
    <property type="molecule type" value="Genomic_DNA"/>
</dbReference>
<comment type="caution">
    <text evidence="2">The sequence shown here is derived from an EMBL/GenBank/DDBJ whole genome shotgun (WGS) entry which is preliminary data.</text>
</comment>
<evidence type="ECO:0000256" key="1">
    <source>
        <dbReference type="SAM" id="Phobius"/>
    </source>
</evidence>
<accession>A0AAD5MW24</accession>
<evidence type="ECO:0000313" key="3">
    <source>
        <dbReference type="Proteomes" id="UP001196413"/>
    </source>
</evidence>
<gene>
    <name evidence="2" type="ORF">KIN20_025974</name>
</gene>
<dbReference type="Proteomes" id="UP001196413">
    <property type="component" value="Unassembled WGS sequence"/>
</dbReference>
<reference evidence="2" key="1">
    <citation type="submission" date="2021-06" db="EMBL/GenBank/DDBJ databases">
        <title>Parelaphostrongylus tenuis whole genome reference sequence.</title>
        <authorList>
            <person name="Garwood T.J."/>
            <person name="Larsen P.A."/>
            <person name="Fountain-Jones N.M."/>
            <person name="Garbe J.R."/>
            <person name="Macchietto M.G."/>
            <person name="Kania S.A."/>
            <person name="Gerhold R.W."/>
            <person name="Richards J.E."/>
            <person name="Wolf T.M."/>
        </authorList>
    </citation>
    <scope>NUCLEOTIDE SEQUENCE</scope>
    <source>
        <strain evidence="2">MNPRO001-30</strain>
        <tissue evidence="2">Meninges</tissue>
    </source>
</reference>
<keyword evidence="1" id="KW-1133">Transmembrane helix</keyword>
<feature type="transmembrane region" description="Helical" evidence="1">
    <location>
        <begin position="149"/>
        <end position="170"/>
    </location>
</feature>
<keyword evidence="3" id="KW-1185">Reference proteome</keyword>
<name>A0AAD5MW24_PARTN</name>
<protein>
    <submittedName>
        <fullName evidence="2">Uncharacterized protein</fullName>
    </submittedName>
</protein>
<evidence type="ECO:0000313" key="2">
    <source>
        <dbReference type="EMBL" id="KAJ1365595.1"/>
    </source>
</evidence>